<dbReference type="EMBL" id="CM056812">
    <property type="protein sequence ID" value="KAJ8617232.1"/>
    <property type="molecule type" value="Genomic_DNA"/>
</dbReference>
<organism evidence="1 2">
    <name type="scientific">Persea americana</name>
    <name type="common">Avocado</name>
    <dbReference type="NCBI Taxonomy" id="3435"/>
    <lineage>
        <taxon>Eukaryota</taxon>
        <taxon>Viridiplantae</taxon>
        <taxon>Streptophyta</taxon>
        <taxon>Embryophyta</taxon>
        <taxon>Tracheophyta</taxon>
        <taxon>Spermatophyta</taxon>
        <taxon>Magnoliopsida</taxon>
        <taxon>Magnoliidae</taxon>
        <taxon>Laurales</taxon>
        <taxon>Lauraceae</taxon>
        <taxon>Persea</taxon>
    </lineage>
</organism>
<keyword evidence="2" id="KW-1185">Reference proteome</keyword>
<protein>
    <submittedName>
        <fullName evidence="1">Uncharacterized protein</fullName>
    </submittedName>
</protein>
<name>A0ACC2K7Z4_PERAE</name>
<evidence type="ECO:0000313" key="1">
    <source>
        <dbReference type="EMBL" id="KAJ8617232.1"/>
    </source>
</evidence>
<dbReference type="Proteomes" id="UP001234297">
    <property type="component" value="Chromosome 4"/>
</dbReference>
<reference evidence="1 2" key="1">
    <citation type="journal article" date="2022" name="Hortic Res">
        <title>A haplotype resolved chromosomal level avocado genome allows analysis of novel avocado genes.</title>
        <authorList>
            <person name="Nath O."/>
            <person name="Fletcher S.J."/>
            <person name="Hayward A."/>
            <person name="Shaw L.M."/>
            <person name="Masouleh A.K."/>
            <person name="Furtado A."/>
            <person name="Henry R.J."/>
            <person name="Mitter N."/>
        </authorList>
    </citation>
    <scope>NUCLEOTIDE SEQUENCE [LARGE SCALE GENOMIC DNA]</scope>
    <source>
        <strain evidence="2">cv. Hass</strain>
    </source>
</reference>
<accession>A0ACC2K7Z4</accession>
<evidence type="ECO:0000313" key="2">
    <source>
        <dbReference type="Proteomes" id="UP001234297"/>
    </source>
</evidence>
<comment type="caution">
    <text evidence="1">The sequence shown here is derived from an EMBL/GenBank/DDBJ whole genome shotgun (WGS) entry which is preliminary data.</text>
</comment>
<sequence>MTTLEGRVVAGFLVRDVEALEEQHTMRMEGTGLKGGNVLDHGPDKEKRSYGKSNFPTGKDKMLPPAKLSGSKRLLPPPPFEISRDPKRPMLEFQAGKVASCMMKRCSQIPAKPHLVFNKTADVVAFDGFPEL</sequence>
<proteinExistence type="predicted"/>
<gene>
    <name evidence="1" type="ORF">MRB53_013418</name>
</gene>